<feature type="compositionally biased region" description="Basic and acidic residues" evidence="1">
    <location>
        <begin position="22"/>
        <end position="40"/>
    </location>
</feature>
<protein>
    <submittedName>
        <fullName evidence="2">Uncharacterized protein</fullName>
    </submittedName>
</protein>
<feature type="region of interest" description="Disordered" evidence="1">
    <location>
        <begin position="167"/>
        <end position="196"/>
    </location>
</feature>
<keyword evidence="3" id="KW-1185">Reference proteome</keyword>
<evidence type="ECO:0000313" key="2">
    <source>
        <dbReference type="EMBL" id="CAE8615536.1"/>
    </source>
</evidence>
<dbReference type="Proteomes" id="UP000654075">
    <property type="component" value="Unassembled WGS sequence"/>
</dbReference>
<dbReference type="EMBL" id="CAJNNV010025654">
    <property type="protein sequence ID" value="CAE8615536.1"/>
    <property type="molecule type" value="Genomic_DNA"/>
</dbReference>
<dbReference type="SUPFAM" id="SSF81995">
    <property type="entry name" value="beta-sandwich domain of Sec23/24"/>
    <property type="match status" value="1"/>
</dbReference>
<feature type="region of interest" description="Disordered" evidence="1">
    <location>
        <begin position="210"/>
        <end position="260"/>
    </location>
</feature>
<evidence type="ECO:0000256" key="1">
    <source>
        <dbReference type="SAM" id="MobiDB-lite"/>
    </source>
</evidence>
<feature type="compositionally biased region" description="Low complexity" evidence="1">
    <location>
        <begin position="77"/>
        <end position="92"/>
    </location>
</feature>
<feature type="region of interest" description="Disordered" evidence="1">
    <location>
        <begin position="22"/>
        <end position="111"/>
    </location>
</feature>
<feature type="non-terminal residue" evidence="2">
    <location>
        <position position="1"/>
    </location>
</feature>
<feature type="non-terminal residue" evidence="2">
    <location>
        <position position="260"/>
    </location>
</feature>
<dbReference type="AlphaFoldDB" id="A0A813FSR9"/>
<evidence type="ECO:0000313" key="3">
    <source>
        <dbReference type="Proteomes" id="UP000654075"/>
    </source>
</evidence>
<accession>A0A813FSR9</accession>
<comment type="caution">
    <text evidence="2">The sequence shown here is derived from an EMBL/GenBank/DDBJ whole genome shotgun (WGS) entry which is preliminary data.</text>
</comment>
<organism evidence="2 3">
    <name type="scientific">Polarella glacialis</name>
    <name type="common">Dinoflagellate</name>
    <dbReference type="NCBI Taxonomy" id="89957"/>
    <lineage>
        <taxon>Eukaryota</taxon>
        <taxon>Sar</taxon>
        <taxon>Alveolata</taxon>
        <taxon>Dinophyceae</taxon>
        <taxon>Suessiales</taxon>
        <taxon>Suessiaceae</taxon>
        <taxon>Polarella</taxon>
    </lineage>
</organism>
<proteinExistence type="predicted"/>
<sequence length="260" mass="28219">VALLGKLRNEAAATAAELRKVKEEMDEAAAHETSAERELGISESCEATAAPSVASTGHKLPPDTSRRGSPFAAPSLHQQQQQQHQQQQQQQQPSGTAAAPRQPTEGVAESQKIVVLEQRCHGREGEIERAAEQLRELERGFEADEAQRLDSEKQLRSKVEEFQEALESCKGKQRAASAGVLKRFRGSQSSAAEAEQRVAELKLRRDALGRDLDEARLKVQQSAKRSPRRSQGERASSQPPAVPEATLASSSAPPAPARTV</sequence>
<gene>
    <name evidence="2" type="ORF">PGLA1383_LOCUS33250</name>
</gene>
<name>A0A813FSR9_POLGL</name>
<reference evidence="2" key="1">
    <citation type="submission" date="2021-02" db="EMBL/GenBank/DDBJ databases">
        <authorList>
            <person name="Dougan E. K."/>
            <person name="Rhodes N."/>
            <person name="Thang M."/>
            <person name="Chan C."/>
        </authorList>
    </citation>
    <scope>NUCLEOTIDE SEQUENCE</scope>
</reference>